<comment type="caution">
    <text evidence="12">The sequence shown here is derived from an EMBL/GenBank/DDBJ whole genome shotgun (WGS) entry which is preliminary data.</text>
</comment>
<evidence type="ECO:0000256" key="1">
    <source>
        <dbReference type="ARBA" id="ARBA00004604"/>
    </source>
</evidence>
<dbReference type="GO" id="GO:0009383">
    <property type="term" value="F:rRNA (cytosine-C5-)-methyltransferase activity"/>
    <property type="evidence" value="ECO:0007669"/>
    <property type="project" value="TreeGrafter"/>
</dbReference>
<keyword evidence="6 9" id="KW-0949">S-adenosyl-L-methionine</keyword>
<keyword evidence="4 9" id="KW-0489">Methyltransferase</keyword>
<evidence type="ECO:0000256" key="2">
    <source>
        <dbReference type="ARBA" id="ARBA00007494"/>
    </source>
</evidence>
<dbReference type="InterPro" id="IPR001678">
    <property type="entry name" value="MeTrfase_RsmB-F_NOP2_dom"/>
</dbReference>
<organism evidence="12">
    <name type="scientific">Menopon gallinae</name>
    <name type="common">poultry shaft louse</name>
    <dbReference type="NCBI Taxonomy" id="328185"/>
    <lineage>
        <taxon>Eukaryota</taxon>
        <taxon>Metazoa</taxon>
        <taxon>Ecdysozoa</taxon>
        <taxon>Arthropoda</taxon>
        <taxon>Hexapoda</taxon>
        <taxon>Insecta</taxon>
        <taxon>Pterygota</taxon>
        <taxon>Neoptera</taxon>
        <taxon>Paraneoptera</taxon>
        <taxon>Psocodea</taxon>
        <taxon>Troctomorpha</taxon>
        <taxon>Phthiraptera</taxon>
        <taxon>Amblycera</taxon>
        <taxon>Menoponidae</taxon>
        <taxon>Menopon</taxon>
    </lineage>
</organism>
<dbReference type="GO" id="GO:0003723">
    <property type="term" value="F:RNA binding"/>
    <property type="evidence" value="ECO:0007669"/>
    <property type="project" value="UniProtKB-UniRule"/>
</dbReference>
<evidence type="ECO:0000256" key="8">
    <source>
        <dbReference type="ARBA" id="ARBA00023242"/>
    </source>
</evidence>
<accession>A0AAW2HAC9</accession>
<dbReference type="SUPFAM" id="SSF53335">
    <property type="entry name" value="S-adenosyl-L-methionine-dependent methyltransferases"/>
    <property type="match status" value="1"/>
</dbReference>
<evidence type="ECO:0000256" key="5">
    <source>
        <dbReference type="ARBA" id="ARBA00022679"/>
    </source>
</evidence>
<feature type="compositionally biased region" description="Basic and acidic residues" evidence="10">
    <location>
        <begin position="1"/>
        <end position="14"/>
    </location>
</feature>
<dbReference type="EMBL" id="JARGDH010000005">
    <property type="protein sequence ID" value="KAL0266523.1"/>
    <property type="molecule type" value="Genomic_DNA"/>
</dbReference>
<feature type="binding site" evidence="9">
    <location>
        <begin position="340"/>
        <end position="346"/>
    </location>
    <ligand>
        <name>S-adenosyl-L-methionine</name>
        <dbReference type="ChEBI" id="CHEBI:59789"/>
    </ligand>
</feature>
<keyword evidence="3" id="KW-0690">Ribosome biogenesis</keyword>
<dbReference type="InterPro" id="IPR018314">
    <property type="entry name" value="RsmB/NOL1/NOP2-like_CS"/>
</dbReference>
<evidence type="ECO:0000256" key="9">
    <source>
        <dbReference type="PROSITE-ProRule" id="PRU01023"/>
    </source>
</evidence>
<feature type="active site" description="Nucleophile" evidence="9">
    <location>
        <position position="465"/>
    </location>
</feature>
<name>A0AAW2HAC9_9NEOP</name>
<comment type="subcellular location">
    <subcellularLocation>
        <location evidence="1">Nucleus</location>
        <location evidence="1">Nucleolus</location>
    </subcellularLocation>
</comment>
<dbReference type="AlphaFoldDB" id="A0AAW2HAC9"/>
<gene>
    <name evidence="12" type="ORF">PYX00_009035</name>
</gene>
<evidence type="ECO:0000256" key="6">
    <source>
        <dbReference type="ARBA" id="ARBA00022691"/>
    </source>
</evidence>
<sequence>MGRKARYTDSEKPKTGPGRKARKQKDPVFPRYLFENEGIKKSKENRSSFKKKLKKKAELYLANNSIEDRKKGGEINGFIKRNCINKRDKSEDFKIENGDDSDEQEEYKVENLNELSSDSEIEDNFVDSSGGPGEEGSDIQESASEGEARKKTQSLTKNDITINVGHDDFFKFPTEEEISDVQHLSEVQQRIKDVMLVLSDFKKFRDESRKRKEYIDLLKRDLCSYYSYNEFLMEKFMEFFPLKELIEFLEASEAQRPVTIRTNSLKTRRRDLAQALINRGVNLDPLGKWTKVGLVIFSSQVPIGATPEYLAGHYIIQGASSLLPVMALAPKENEHILDLCAAPGGKASHIAAVMKNTGVLFANDSSLERTKAIVGNFHRLGILNSVICNYDGRKFPQILKGFDRVLLDAPCTGTGVIAKDPSVKTNKDEVDIQRCVTLQKELILAAIDCLNAKSSTGGYLVYSTCSVLPEENEWVIDYALKKRNVRLVPTGLEFGEEGLVKYRYHRFHPSLNLTRRYYPHTHNMDGFFVAKLKKYSNDIVNSSQNEGNVNIFND</sequence>
<evidence type="ECO:0000256" key="4">
    <source>
        <dbReference type="ARBA" id="ARBA00022603"/>
    </source>
</evidence>
<evidence type="ECO:0000259" key="11">
    <source>
        <dbReference type="PROSITE" id="PS51686"/>
    </source>
</evidence>
<dbReference type="PANTHER" id="PTHR22807:SF30">
    <property type="entry name" value="28S RRNA (CYTOSINE(4447)-C(5))-METHYLTRANSFERASE-RELATED"/>
    <property type="match status" value="1"/>
</dbReference>
<reference evidence="12" key="1">
    <citation type="journal article" date="2024" name="Gigascience">
        <title>Chromosome-level genome of the poultry shaft louse Menopon gallinae provides insight into the host-switching and adaptive evolution of parasitic lice.</title>
        <authorList>
            <person name="Xu Y."/>
            <person name="Ma L."/>
            <person name="Liu S."/>
            <person name="Liang Y."/>
            <person name="Liu Q."/>
            <person name="He Z."/>
            <person name="Tian L."/>
            <person name="Duan Y."/>
            <person name="Cai W."/>
            <person name="Li H."/>
            <person name="Song F."/>
        </authorList>
    </citation>
    <scope>NUCLEOTIDE SEQUENCE</scope>
    <source>
        <strain evidence="12">Cailab_2023a</strain>
    </source>
</reference>
<dbReference type="Pfam" id="PF01189">
    <property type="entry name" value="Methyltr_RsmB-F"/>
    <property type="match status" value="1"/>
</dbReference>
<dbReference type="Gene3D" id="3.30.70.1170">
    <property type="entry name" value="Sun protein, domain 3"/>
    <property type="match status" value="1"/>
</dbReference>
<feature type="region of interest" description="Disordered" evidence="10">
    <location>
        <begin position="119"/>
        <end position="154"/>
    </location>
</feature>
<dbReference type="InterPro" id="IPR049560">
    <property type="entry name" value="MeTrfase_RsmB-F_NOP2_cat"/>
</dbReference>
<dbReference type="InterPro" id="IPR023267">
    <property type="entry name" value="RCMT"/>
</dbReference>
<feature type="domain" description="SAM-dependent MTase RsmB/NOP-type" evidence="11">
    <location>
        <begin position="248"/>
        <end position="535"/>
    </location>
</feature>
<dbReference type="PROSITE" id="PS51686">
    <property type="entry name" value="SAM_MT_RSMB_NOP"/>
    <property type="match status" value="1"/>
</dbReference>
<dbReference type="InterPro" id="IPR011023">
    <property type="entry name" value="Nop2p"/>
</dbReference>
<protein>
    <recommendedName>
        <fullName evidence="11">SAM-dependent MTase RsmB/NOP-type domain-containing protein</fullName>
    </recommendedName>
</protein>
<evidence type="ECO:0000313" key="12">
    <source>
        <dbReference type="EMBL" id="KAL0266523.1"/>
    </source>
</evidence>
<evidence type="ECO:0000256" key="10">
    <source>
        <dbReference type="SAM" id="MobiDB-lite"/>
    </source>
</evidence>
<dbReference type="Gene3D" id="3.40.50.150">
    <property type="entry name" value="Vaccinia Virus protein VP39"/>
    <property type="match status" value="1"/>
</dbReference>
<dbReference type="InterPro" id="IPR023273">
    <property type="entry name" value="RCMT_NOP2"/>
</dbReference>
<dbReference type="GO" id="GO:0000470">
    <property type="term" value="P:maturation of LSU-rRNA"/>
    <property type="evidence" value="ECO:0007669"/>
    <property type="project" value="TreeGrafter"/>
</dbReference>
<feature type="region of interest" description="Disordered" evidence="10">
    <location>
        <begin position="1"/>
        <end position="34"/>
    </location>
</feature>
<dbReference type="GO" id="GO:0005730">
    <property type="term" value="C:nucleolus"/>
    <property type="evidence" value="ECO:0007669"/>
    <property type="project" value="UniProtKB-SubCell"/>
</dbReference>
<evidence type="ECO:0000256" key="3">
    <source>
        <dbReference type="ARBA" id="ARBA00022517"/>
    </source>
</evidence>
<dbReference type="NCBIfam" id="TIGR00446">
    <property type="entry name" value="nop2p"/>
    <property type="match status" value="1"/>
</dbReference>
<keyword evidence="7 9" id="KW-0694">RNA-binding</keyword>
<dbReference type="PANTHER" id="PTHR22807">
    <property type="entry name" value="NOP2 YEAST -RELATED NOL1/NOP2/FMU SUN DOMAIN-CONTAINING"/>
    <property type="match status" value="1"/>
</dbReference>
<dbReference type="PROSITE" id="PS01153">
    <property type="entry name" value="NOL1_NOP2_SUN"/>
    <property type="match status" value="1"/>
</dbReference>
<feature type="binding site" evidence="9">
    <location>
        <position position="391"/>
    </location>
    <ligand>
        <name>S-adenosyl-L-methionine</name>
        <dbReference type="ChEBI" id="CHEBI:59789"/>
    </ligand>
</feature>
<dbReference type="PRINTS" id="PR02012">
    <property type="entry name" value="RCMTNOP2"/>
</dbReference>
<evidence type="ECO:0000256" key="7">
    <source>
        <dbReference type="ARBA" id="ARBA00022884"/>
    </source>
</evidence>
<dbReference type="InterPro" id="IPR054728">
    <property type="entry name" value="RsmB-like_ferredoxin"/>
</dbReference>
<dbReference type="FunFam" id="3.30.70.1170:FF:000001">
    <property type="entry name" value="Ribosomal RNA methyltransferase Nop2"/>
    <property type="match status" value="1"/>
</dbReference>
<dbReference type="PRINTS" id="PR02008">
    <property type="entry name" value="RCMTFAMILY"/>
</dbReference>
<feature type="binding site" evidence="9">
    <location>
        <position position="408"/>
    </location>
    <ligand>
        <name>S-adenosyl-L-methionine</name>
        <dbReference type="ChEBI" id="CHEBI:59789"/>
    </ligand>
</feature>
<feature type="binding site" evidence="9">
    <location>
        <position position="364"/>
    </location>
    <ligand>
        <name>S-adenosyl-L-methionine</name>
        <dbReference type="ChEBI" id="CHEBI:59789"/>
    </ligand>
</feature>
<dbReference type="GO" id="GO:0070475">
    <property type="term" value="P:rRNA base methylation"/>
    <property type="evidence" value="ECO:0007669"/>
    <property type="project" value="TreeGrafter"/>
</dbReference>
<dbReference type="Pfam" id="PF22458">
    <property type="entry name" value="RsmF-B_ferredox"/>
    <property type="match status" value="1"/>
</dbReference>
<keyword evidence="5 9" id="KW-0808">Transferase</keyword>
<keyword evidence="8" id="KW-0539">Nucleus</keyword>
<dbReference type="InterPro" id="IPR029063">
    <property type="entry name" value="SAM-dependent_MTases_sf"/>
</dbReference>
<comment type="similarity">
    <text evidence="2 9">Belongs to the class I-like SAM-binding methyltransferase superfamily. RsmB/NOP family.</text>
</comment>
<proteinExistence type="inferred from homology"/>